<evidence type="ECO:0000256" key="3">
    <source>
        <dbReference type="ARBA" id="ARBA00023136"/>
    </source>
</evidence>
<dbReference type="InterPro" id="IPR047200">
    <property type="entry name" value="MFS_YcaD-like"/>
</dbReference>
<evidence type="ECO:0000256" key="1">
    <source>
        <dbReference type="ARBA" id="ARBA00022692"/>
    </source>
</evidence>
<feature type="transmembrane region" description="Helical" evidence="4">
    <location>
        <begin position="320"/>
        <end position="339"/>
    </location>
</feature>
<dbReference type="PANTHER" id="PTHR23521">
    <property type="entry name" value="TRANSPORTER MFS SUPERFAMILY"/>
    <property type="match status" value="1"/>
</dbReference>
<proteinExistence type="predicted"/>
<feature type="transmembrane region" description="Helical" evidence="4">
    <location>
        <begin position="39"/>
        <end position="60"/>
    </location>
</feature>
<dbReference type="InterPro" id="IPR011701">
    <property type="entry name" value="MFS"/>
</dbReference>
<feature type="transmembrane region" description="Helical" evidence="4">
    <location>
        <begin position="263"/>
        <end position="282"/>
    </location>
</feature>
<feature type="transmembrane region" description="Helical" evidence="4">
    <location>
        <begin position="200"/>
        <end position="219"/>
    </location>
</feature>
<dbReference type="AlphaFoldDB" id="A0A316G8R2"/>
<dbReference type="GO" id="GO:0022857">
    <property type="term" value="F:transmembrane transporter activity"/>
    <property type="evidence" value="ECO:0007669"/>
    <property type="project" value="InterPro"/>
</dbReference>
<feature type="transmembrane region" description="Helical" evidence="4">
    <location>
        <begin position="234"/>
        <end position="256"/>
    </location>
</feature>
<dbReference type="PROSITE" id="PS50850">
    <property type="entry name" value="MFS"/>
    <property type="match status" value="1"/>
</dbReference>
<dbReference type="KEGG" id="salo:EF888_09165"/>
<feature type="transmembrane region" description="Helical" evidence="4">
    <location>
        <begin position="345"/>
        <end position="368"/>
    </location>
</feature>
<sequence length="402" mass="42933">MRLLISFAALFTSVVLLQLGAGGVAPLDAISGIDLGFTTAQVGLLGSAHFLGFFVGCWWAPRLMGSVGHSRAFAAFTAVGTIGILSHMLVVDAYAWMVMRGLSGLCVAGCYTIVESWLQAKVTNETRGRAMGIYRVVDIVGSLAAQLMISVLDPASYVSYNILAIVCCAALVPLVLTRVEQPAIPVPPRLRPGLAFRHSPLAAAGVISSGVTGAAFRMVGPVYGIEVGLSVDTIALFLAAYVLGGAVAQYPAGWFADRYDRRWVLVFLSILTIVASAGMIFLPGAAFVTAAFFGFSTFPIYSVAAAHAHDFATQDERVDLSASLMFLYAVGAIASPWLVSTLIEAYGPAAMFIFVGAAHIILIGFGLLRMRVRDAERRTRYVYAPRTSFVIGRLLGRFRDER</sequence>
<feature type="transmembrane region" description="Helical" evidence="4">
    <location>
        <begin position="102"/>
        <end position="120"/>
    </location>
</feature>
<feature type="domain" description="Major facilitator superfamily (MFS) profile" evidence="5">
    <location>
        <begin position="6"/>
        <end position="374"/>
    </location>
</feature>
<dbReference type="EMBL" id="QGGV01000003">
    <property type="protein sequence ID" value="PWK56953.1"/>
    <property type="molecule type" value="Genomic_DNA"/>
</dbReference>
<evidence type="ECO:0000313" key="7">
    <source>
        <dbReference type="Proteomes" id="UP000245390"/>
    </source>
</evidence>
<reference evidence="6 7" key="1">
    <citation type="submission" date="2018-05" db="EMBL/GenBank/DDBJ databases">
        <title>Genomic Encyclopedia of Type Strains, Phase IV (KMG-IV): sequencing the most valuable type-strain genomes for metagenomic binning, comparative biology and taxonomic classification.</title>
        <authorList>
            <person name="Goeker M."/>
        </authorList>
    </citation>
    <scope>NUCLEOTIDE SEQUENCE [LARGE SCALE GENOMIC DNA]</scope>
    <source>
        <strain evidence="6 7">DSM 103371</strain>
    </source>
</reference>
<dbReference type="CDD" id="cd17477">
    <property type="entry name" value="MFS_YcaD_like"/>
    <property type="match status" value="1"/>
</dbReference>
<dbReference type="GO" id="GO:0005886">
    <property type="term" value="C:plasma membrane"/>
    <property type="evidence" value="ECO:0007669"/>
    <property type="project" value="TreeGrafter"/>
</dbReference>
<dbReference type="InterPro" id="IPR036259">
    <property type="entry name" value="MFS_trans_sf"/>
</dbReference>
<feature type="transmembrane region" description="Helical" evidence="4">
    <location>
        <begin position="288"/>
        <end position="308"/>
    </location>
</feature>
<dbReference type="Pfam" id="PF07690">
    <property type="entry name" value="MFS_1"/>
    <property type="match status" value="1"/>
</dbReference>
<protein>
    <submittedName>
        <fullName evidence="6">Cyanate permease</fullName>
    </submittedName>
</protein>
<keyword evidence="7" id="KW-1185">Reference proteome</keyword>
<name>A0A316G8R2_9RHOB</name>
<dbReference type="Gene3D" id="1.20.1250.20">
    <property type="entry name" value="MFS general substrate transporter like domains"/>
    <property type="match status" value="2"/>
</dbReference>
<keyword evidence="1 4" id="KW-0812">Transmembrane</keyword>
<accession>A0A316G8R2</accession>
<feature type="transmembrane region" description="Helical" evidence="4">
    <location>
        <begin position="132"/>
        <end position="152"/>
    </location>
</feature>
<keyword evidence="3 4" id="KW-0472">Membrane</keyword>
<gene>
    <name evidence="6" type="ORF">C8D95_103187</name>
</gene>
<dbReference type="OrthoDB" id="9810614at2"/>
<dbReference type="Proteomes" id="UP000245390">
    <property type="component" value="Unassembled WGS sequence"/>
</dbReference>
<dbReference type="PANTHER" id="PTHR23521:SF3">
    <property type="entry name" value="MFS TRANSPORTER"/>
    <property type="match status" value="1"/>
</dbReference>
<evidence type="ECO:0000256" key="4">
    <source>
        <dbReference type="SAM" id="Phobius"/>
    </source>
</evidence>
<dbReference type="InterPro" id="IPR020846">
    <property type="entry name" value="MFS_dom"/>
</dbReference>
<feature type="transmembrane region" description="Helical" evidence="4">
    <location>
        <begin position="158"/>
        <end position="179"/>
    </location>
</feature>
<evidence type="ECO:0000313" key="6">
    <source>
        <dbReference type="EMBL" id="PWK56953.1"/>
    </source>
</evidence>
<comment type="caution">
    <text evidence="6">The sequence shown here is derived from an EMBL/GenBank/DDBJ whole genome shotgun (WGS) entry which is preliminary data.</text>
</comment>
<organism evidence="6 7">
    <name type="scientific">Silicimonas algicola</name>
    <dbReference type="NCBI Taxonomy" id="1826607"/>
    <lineage>
        <taxon>Bacteria</taxon>
        <taxon>Pseudomonadati</taxon>
        <taxon>Pseudomonadota</taxon>
        <taxon>Alphaproteobacteria</taxon>
        <taxon>Rhodobacterales</taxon>
        <taxon>Paracoccaceae</taxon>
    </lineage>
</organism>
<evidence type="ECO:0000259" key="5">
    <source>
        <dbReference type="PROSITE" id="PS50850"/>
    </source>
</evidence>
<dbReference type="RefSeq" id="WP_109758709.1">
    <property type="nucleotide sequence ID" value="NZ_CP034588.1"/>
</dbReference>
<dbReference type="SUPFAM" id="SSF103473">
    <property type="entry name" value="MFS general substrate transporter"/>
    <property type="match status" value="1"/>
</dbReference>
<feature type="transmembrane region" description="Helical" evidence="4">
    <location>
        <begin position="72"/>
        <end position="96"/>
    </location>
</feature>
<evidence type="ECO:0000256" key="2">
    <source>
        <dbReference type="ARBA" id="ARBA00022989"/>
    </source>
</evidence>
<keyword evidence="2 4" id="KW-1133">Transmembrane helix</keyword>